<dbReference type="InterPro" id="IPR002104">
    <property type="entry name" value="Integrase_catalytic"/>
</dbReference>
<comment type="similarity">
    <text evidence="1">Belongs to the 'phage' integrase family.</text>
</comment>
<dbReference type="Proteomes" id="UP000560658">
    <property type="component" value="Unassembled WGS sequence"/>
</dbReference>
<dbReference type="CDD" id="cd01185">
    <property type="entry name" value="INTN1_C_like"/>
    <property type="match status" value="1"/>
</dbReference>
<dbReference type="InterPro" id="IPR013762">
    <property type="entry name" value="Integrase-like_cat_sf"/>
</dbReference>
<keyword evidence="2" id="KW-0238">DNA-binding</keyword>
<dbReference type="Pfam" id="PF13102">
    <property type="entry name" value="Phage_int_SAM_5"/>
    <property type="match status" value="1"/>
</dbReference>
<evidence type="ECO:0000256" key="2">
    <source>
        <dbReference type="ARBA" id="ARBA00023125"/>
    </source>
</evidence>
<dbReference type="AlphaFoldDB" id="A0A840D653"/>
<protein>
    <submittedName>
        <fullName evidence="5">Integrase</fullName>
    </submittedName>
</protein>
<evidence type="ECO:0000313" key="6">
    <source>
        <dbReference type="Proteomes" id="UP000560658"/>
    </source>
</evidence>
<dbReference type="SUPFAM" id="SSF56349">
    <property type="entry name" value="DNA breaking-rejoining enzymes"/>
    <property type="match status" value="1"/>
</dbReference>
<feature type="domain" description="Tyr recombinase" evidence="4">
    <location>
        <begin position="227"/>
        <end position="415"/>
    </location>
</feature>
<sequence>MQYGLIIANYSPYIKPGYVTQAGTTALYVRYNYNRTKRTLIPTGYSIKPEYWNIKKKWIKRACPEYEEINASLIKLTSKLGEILTYAKGNGIDPTVDFILLELEKGREYELRPSRVDLFDTLERYIKEKSSSVSKDQIKDYRTLRKHLIAFKEYSSQPITFRNLNLIFYNEFMDYLFCKVIKPNGTVGLLTNSAGKIIRLLKGFVNYQIVKGVIPLIDLRNFKVVEEETDAIYLNEKELATIYALDLSDDKQLEEIRDIFITGCFTGLRYSDLSTLSPEHMDLDNGNINLKQRKVHKAVVIPMIDYVPEILKKYNYNLPKVSRYLFNERVKEIGRRANFKQKIEVVRKKGKEREKKIYEKWEMISSHTCRRSFCTNMYLFGFPSGELMRISGHKSPSAFMRYIKVDNLEAAKRLKELRAKLSE</sequence>
<dbReference type="GO" id="GO:0015074">
    <property type="term" value="P:DNA integration"/>
    <property type="evidence" value="ECO:0007669"/>
    <property type="project" value="InterPro"/>
</dbReference>
<evidence type="ECO:0000256" key="3">
    <source>
        <dbReference type="ARBA" id="ARBA00023172"/>
    </source>
</evidence>
<dbReference type="InterPro" id="IPR050090">
    <property type="entry name" value="Tyrosine_recombinase_XerCD"/>
</dbReference>
<dbReference type="InterPro" id="IPR025269">
    <property type="entry name" value="SAM-like_dom"/>
</dbReference>
<dbReference type="InterPro" id="IPR010998">
    <property type="entry name" value="Integrase_recombinase_N"/>
</dbReference>
<keyword evidence="6" id="KW-1185">Reference proteome</keyword>
<evidence type="ECO:0000256" key="1">
    <source>
        <dbReference type="ARBA" id="ARBA00008857"/>
    </source>
</evidence>
<gene>
    <name evidence="5" type="ORF">GGR06_004298</name>
</gene>
<reference evidence="5" key="1">
    <citation type="submission" date="2020-08" db="EMBL/GenBank/DDBJ databases">
        <title>Genomic Encyclopedia of Type Strains, Phase IV (KMG-IV): sequencing the most valuable type-strain genomes for metagenomic binning, comparative biology and taxonomic classification.</title>
        <authorList>
            <person name="Goeker M."/>
        </authorList>
    </citation>
    <scope>NUCLEOTIDE SEQUENCE [LARGE SCALE GENOMIC DNA]</scope>
    <source>
        <strain evidence="5">DSM 105720</strain>
    </source>
</reference>
<dbReference type="Gene3D" id="1.10.443.10">
    <property type="entry name" value="Intergrase catalytic core"/>
    <property type="match status" value="1"/>
</dbReference>
<proteinExistence type="inferred from homology"/>
<dbReference type="PROSITE" id="PS51898">
    <property type="entry name" value="TYR_RECOMBINASE"/>
    <property type="match status" value="1"/>
</dbReference>
<keyword evidence="3" id="KW-0233">DNA recombination</keyword>
<dbReference type="RefSeq" id="WP_244978137.1">
    <property type="nucleotide sequence ID" value="NZ_JACIER010000041.1"/>
</dbReference>
<dbReference type="PANTHER" id="PTHR30349:SF64">
    <property type="entry name" value="PROPHAGE INTEGRASE INTD-RELATED"/>
    <property type="match status" value="1"/>
</dbReference>
<dbReference type="GO" id="GO:0003677">
    <property type="term" value="F:DNA binding"/>
    <property type="evidence" value="ECO:0007669"/>
    <property type="project" value="UniProtKB-KW"/>
</dbReference>
<dbReference type="InterPro" id="IPR011010">
    <property type="entry name" value="DNA_brk_join_enz"/>
</dbReference>
<dbReference type="PANTHER" id="PTHR30349">
    <property type="entry name" value="PHAGE INTEGRASE-RELATED"/>
    <property type="match status" value="1"/>
</dbReference>
<dbReference type="InterPro" id="IPR035386">
    <property type="entry name" value="Arm-DNA-bind_5"/>
</dbReference>
<accession>A0A840D653</accession>
<dbReference type="GO" id="GO:0006310">
    <property type="term" value="P:DNA recombination"/>
    <property type="evidence" value="ECO:0007669"/>
    <property type="project" value="UniProtKB-KW"/>
</dbReference>
<dbReference type="Pfam" id="PF17293">
    <property type="entry name" value="Arm-DNA-bind_5"/>
    <property type="match status" value="1"/>
</dbReference>
<evidence type="ECO:0000313" key="5">
    <source>
        <dbReference type="EMBL" id="MBB4046461.1"/>
    </source>
</evidence>
<dbReference type="EMBL" id="JACIER010000041">
    <property type="protein sequence ID" value="MBB4046461.1"/>
    <property type="molecule type" value="Genomic_DNA"/>
</dbReference>
<dbReference type="Gene3D" id="1.10.150.130">
    <property type="match status" value="1"/>
</dbReference>
<organism evidence="5 6">
    <name type="scientific">Bacteroides reticulotermitis</name>
    <dbReference type="NCBI Taxonomy" id="1133319"/>
    <lineage>
        <taxon>Bacteria</taxon>
        <taxon>Pseudomonadati</taxon>
        <taxon>Bacteroidota</taxon>
        <taxon>Bacteroidia</taxon>
        <taxon>Bacteroidales</taxon>
        <taxon>Bacteroidaceae</taxon>
        <taxon>Bacteroides</taxon>
    </lineage>
</organism>
<evidence type="ECO:0000259" key="4">
    <source>
        <dbReference type="PROSITE" id="PS51898"/>
    </source>
</evidence>
<dbReference type="Pfam" id="PF00589">
    <property type="entry name" value="Phage_integrase"/>
    <property type="match status" value="1"/>
</dbReference>
<comment type="caution">
    <text evidence="5">The sequence shown here is derived from an EMBL/GenBank/DDBJ whole genome shotgun (WGS) entry which is preliminary data.</text>
</comment>
<name>A0A840D653_9BACE</name>